<dbReference type="EMBL" id="LVZK01000001">
    <property type="protein sequence ID" value="OAP86663.1"/>
    <property type="molecule type" value="Genomic_DNA"/>
</dbReference>
<dbReference type="NCBIfam" id="NF033493">
    <property type="entry name" value="MetS_like_NSS"/>
    <property type="match status" value="1"/>
</dbReference>
<keyword evidence="4" id="KW-1185">Reference proteome</keyword>
<keyword evidence="2" id="KW-0472">Membrane</keyword>
<protein>
    <submittedName>
        <fullName evidence="3">Uncharacterized protein</fullName>
    </submittedName>
</protein>
<gene>
    <name evidence="3" type="ORF">A4H34_05950</name>
</gene>
<dbReference type="Proteomes" id="UP000078368">
    <property type="component" value="Unassembled WGS sequence"/>
</dbReference>
<organism evidence="3 4">
    <name type="scientific">Peptidiphaga gingivicola</name>
    <dbReference type="NCBI Taxonomy" id="2741497"/>
    <lineage>
        <taxon>Bacteria</taxon>
        <taxon>Bacillati</taxon>
        <taxon>Actinomycetota</taxon>
        <taxon>Actinomycetes</taxon>
        <taxon>Actinomycetales</taxon>
        <taxon>Actinomycetaceae</taxon>
        <taxon>Peptidiphaga</taxon>
    </lineage>
</organism>
<feature type="transmembrane region" description="Helical" evidence="2">
    <location>
        <begin position="6"/>
        <end position="29"/>
    </location>
</feature>
<evidence type="ECO:0000313" key="3">
    <source>
        <dbReference type="EMBL" id="OAP86663.1"/>
    </source>
</evidence>
<feature type="region of interest" description="Disordered" evidence="1">
    <location>
        <begin position="48"/>
        <end position="82"/>
    </location>
</feature>
<dbReference type="AlphaFoldDB" id="A0A179B5Y7"/>
<comment type="caution">
    <text evidence="3">The sequence shown here is derived from an EMBL/GenBank/DDBJ whole genome shotgun (WGS) entry which is preliminary data.</text>
</comment>
<evidence type="ECO:0000256" key="1">
    <source>
        <dbReference type="SAM" id="MobiDB-lite"/>
    </source>
</evidence>
<proteinExistence type="predicted"/>
<reference evidence="3 4" key="1">
    <citation type="submission" date="2016-04" db="EMBL/GenBank/DDBJ databases">
        <title>Peptidophaga gingivicola gen. nov., sp. nov., isolated from human subgingival plaque.</title>
        <authorList>
            <person name="Beall C.J."/>
            <person name="Mokrzan E.M."/>
            <person name="Griffen A.L."/>
            <person name="Leys E.J."/>
        </authorList>
    </citation>
    <scope>NUCLEOTIDE SEQUENCE [LARGE SCALE GENOMIC DNA]</scope>
    <source>
        <strain evidence="3 4">BA112</strain>
    </source>
</reference>
<sequence>MTSSAVIFMLVTVLIVWGGLVASVVALVVRGRRQGRETQTAVVMETLESERSEPGVAGFKQGESAAGSEGEGTVGSEGESEA</sequence>
<accession>A0A179B5Y7</accession>
<name>A0A179B5Y7_9ACTO</name>
<keyword evidence="2" id="KW-0812">Transmembrane</keyword>
<evidence type="ECO:0000313" key="4">
    <source>
        <dbReference type="Proteomes" id="UP000078368"/>
    </source>
</evidence>
<evidence type="ECO:0000256" key="2">
    <source>
        <dbReference type="SAM" id="Phobius"/>
    </source>
</evidence>
<keyword evidence="2" id="KW-1133">Transmembrane helix</keyword>
<dbReference type="STRING" id="1823756.A4H34_05950"/>
<dbReference type="RefSeq" id="WP_009199069.1">
    <property type="nucleotide sequence ID" value="NZ_LVZK01000001.1"/>
</dbReference>